<name>A0A0C3JHG6_PISTI</name>
<dbReference type="AlphaFoldDB" id="A0A0C3JHG6"/>
<accession>A0A0C3JHG6</accession>
<organism evidence="1 2">
    <name type="scientific">Pisolithus tinctorius Marx 270</name>
    <dbReference type="NCBI Taxonomy" id="870435"/>
    <lineage>
        <taxon>Eukaryota</taxon>
        <taxon>Fungi</taxon>
        <taxon>Dikarya</taxon>
        <taxon>Basidiomycota</taxon>
        <taxon>Agaricomycotina</taxon>
        <taxon>Agaricomycetes</taxon>
        <taxon>Agaricomycetidae</taxon>
        <taxon>Boletales</taxon>
        <taxon>Sclerodermatineae</taxon>
        <taxon>Pisolithaceae</taxon>
        <taxon>Pisolithus</taxon>
    </lineage>
</organism>
<evidence type="ECO:0000313" key="1">
    <source>
        <dbReference type="EMBL" id="KIN97056.1"/>
    </source>
</evidence>
<gene>
    <name evidence="1" type="ORF">M404DRAFT_1006334</name>
</gene>
<keyword evidence="2" id="KW-1185">Reference proteome</keyword>
<reference evidence="2" key="2">
    <citation type="submission" date="2015-01" db="EMBL/GenBank/DDBJ databases">
        <title>Evolutionary Origins and Diversification of the Mycorrhizal Mutualists.</title>
        <authorList>
            <consortium name="DOE Joint Genome Institute"/>
            <consortium name="Mycorrhizal Genomics Consortium"/>
            <person name="Kohler A."/>
            <person name="Kuo A."/>
            <person name="Nagy L.G."/>
            <person name="Floudas D."/>
            <person name="Copeland A."/>
            <person name="Barry K.W."/>
            <person name="Cichocki N."/>
            <person name="Veneault-Fourrey C."/>
            <person name="LaButti K."/>
            <person name="Lindquist E.A."/>
            <person name="Lipzen A."/>
            <person name="Lundell T."/>
            <person name="Morin E."/>
            <person name="Murat C."/>
            <person name="Riley R."/>
            <person name="Ohm R."/>
            <person name="Sun H."/>
            <person name="Tunlid A."/>
            <person name="Henrissat B."/>
            <person name="Grigoriev I.V."/>
            <person name="Hibbett D.S."/>
            <person name="Martin F."/>
        </authorList>
    </citation>
    <scope>NUCLEOTIDE SEQUENCE [LARGE SCALE GENOMIC DNA]</scope>
    <source>
        <strain evidence="2">Marx 270</strain>
    </source>
</reference>
<reference evidence="1 2" key="1">
    <citation type="submission" date="2014-04" db="EMBL/GenBank/DDBJ databases">
        <authorList>
            <consortium name="DOE Joint Genome Institute"/>
            <person name="Kuo A."/>
            <person name="Kohler A."/>
            <person name="Costa M.D."/>
            <person name="Nagy L.G."/>
            <person name="Floudas D."/>
            <person name="Copeland A."/>
            <person name="Barry K.W."/>
            <person name="Cichocki N."/>
            <person name="Veneault-Fourrey C."/>
            <person name="LaButti K."/>
            <person name="Lindquist E.A."/>
            <person name="Lipzen A."/>
            <person name="Lundell T."/>
            <person name="Morin E."/>
            <person name="Murat C."/>
            <person name="Sun H."/>
            <person name="Tunlid A."/>
            <person name="Henrissat B."/>
            <person name="Grigoriev I.V."/>
            <person name="Hibbett D.S."/>
            <person name="Martin F."/>
            <person name="Nordberg H.P."/>
            <person name="Cantor M.N."/>
            <person name="Hua S.X."/>
        </authorList>
    </citation>
    <scope>NUCLEOTIDE SEQUENCE [LARGE SCALE GENOMIC DNA]</scope>
    <source>
        <strain evidence="1 2">Marx 270</strain>
    </source>
</reference>
<sequence length="51" mass="5714">MTFHPFRPGRSWYDTISSDGSRPTSHEVFAQQSSNGYRVPSSLTGAGYARY</sequence>
<proteinExistence type="predicted"/>
<dbReference type="InParanoid" id="A0A0C3JHG6"/>
<evidence type="ECO:0000313" key="2">
    <source>
        <dbReference type="Proteomes" id="UP000054217"/>
    </source>
</evidence>
<dbReference type="HOGENOM" id="CLU_3107415_0_0_1"/>
<dbReference type="Proteomes" id="UP000054217">
    <property type="component" value="Unassembled WGS sequence"/>
</dbReference>
<dbReference type="EMBL" id="KN832035">
    <property type="protein sequence ID" value="KIN97056.1"/>
    <property type="molecule type" value="Genomic_DNA"/>
</dbReference>
<protein>
    <submittedName>
        <fullName evidence="1">Uncharacterized protein</fullName>
    </submittedName>
</protein>